<dbReference type="Proteomes" id="UP000236291">
    <property type="component" value="Unassembled WGS sequence"/>
</dbReference>
<accession>A0A2K3MI89</accession>
<protein>
    <submittedName>
        <fullName evidence="1">Uncharacterized protein</fullName>
    </submittedName>
</protein>
<dbReference type="EMBL" id="ASHM01063054">
    <property type="protein sequence ID" value="PNX90510.1"/>
    <property type="molecule type" value="Genomic_DNA"/>
</dbReference>
<dbReference type="AlphaFoldDB" id="A0A2K3MI89"/>
<reference evidence="1 2" key="2">
    <citation type="journal article" date="2017" name="Front. Plant Sci.">
        <title>Gene Classification and Mining of Molecular Markers Useful in Red Clover (Trifolium pratense) Breeding.</title>
        <authorList>
            <person name="Istvanek J."/>
            <person name="Dluhosova J."/>
            <person name="Dluhos P."/>
            <person name="Patkova L."/>
            <person name="Nedelnik J."/>
            <person name="Repkova J."/>
        </authorList>
    </citation>
    <scope>NUCLEOTIDE SEQUENCE [LARGE SCALE GENOMIC DNA]</scope>
    <source>
        <strain evidence="2">cv. Tatra</strain>
        <tissue evidence="1">Young leaves</tissue>
    </source>
</reference>
<evidence type="ECO:0000313" key="2">
    <source>
        <dbReference type="Proteomes" id="UP000236291"/>
    </source>
</evidence>
<sequence>MDNDADVISTWLATCTDVTCESLGVGLVVMAWVLGVCSSQGLKFDSHRCQFRWAKSIQSKRNSDFKWGPSKWTVRLVSLD</sequence>
<reference evidence="1 2" key="1">
    <citation type="journal article" date="2014" name="Am. J. Bot.">
        <title>Genome assembly and annotation for red clover (Trifolium pratense; Fabaceae).</title>
        <authorList>
            <person name="Istvanek J."/>
            <person name="Jaros M."/>
            <person name="Krenek A."/>
            <person name="Repkova J."/>
        </authorList>
    </citation>
    <scope>NUCLEOTIDE SEQUENCE [LARGE SCALE GENOMIC DNA]</scope>
    <source>
        <strain evidence="2">cv. Tatra</strain>
        <tissue evidence="1">Young leaves</tissue>
    </source>
</reference>
<name>A0A2K3MI89_TRIPR</name>
<comment type="caution">
    <text evidence="1">The sequence shown here is derived from an EMBL/GenBank/DDBJ whole genome shotgun (WGS) entry which is preliminary data.</text>
</comment>
<gene>
    <name evidence="1" type="ORF">L195_g046634</name>
</gene>
<evidence type="ECO:0000313" key="1">
    <source>
        <dbReference type="EMBL" id="PNX90510.1"/>
    </source>
</evidence>
<organism evidence="1 2">
    <name type="scientific">Trifolium pratense</name>
    <name type="common">Red clover</name>
    <dbReference type="NCBI Taxonomy" id="57577"/>
    <lineage>
        <taxon>Eukaryota</taxon>
        <taxon>Viridiplantae</taxon>
        <taxon>Streptophyta</taxon>
        <taxon>Embryophyta</taxon>
        <taxon>Tracheophyta</taxon>
        <taxon>Spermatophyta</taxon>
        <taxon>Magnoliopsida</taxon>
        <taxon>eudicotyledons</taxon>
        <taxon>Gunneridae</taxon>
        <taxon>Pentapetalae</taxon>
        <taxon>rosids</taxon>
        <taxon>fabids</taxon>
        <taxon>Fabales</taxon>
        <taxon>Fabaceae</taxon>
        <taxon>Papilionoideae</taxon>
        <taxon>50 kb inversion clade</taxon>
        <taxon>NPAAA clade</taxon>
        <taxon>Hologalegina</taxon>
        <taxon>IRL clade</taxon>
        <taxon>Trifolieae</taxon>
        <taxon>Trifolium</taxon>
    </lineage>
</organism>
<proteinExistence type="predicted"/>